<dbReference type="GO" id="GO:0005886">
    <property type="term" value="C:plasma membrane"/>
    <property type="evidence" value="ECO:0007669"/>
    <property type="project" value="TreeGrafter"/>
</dbReference>
<evidence type="ECO:0000256" key="1">
    <source>
        <dbReference type="ARBA" id="ARBA00005350"/>
    </source>
</evidence>
<keyword evidence="3" id="KW-1185">Reference proteome</keyword>
<reference evidence="2" key="1">
    <citation type="journal article" date="2020" name="bioRxiv">
        <title>Comparative genomics of Chlamydomonas.</title>
        <authorList>
            <person name="Craig R.J."/>
            <person name="Hasan A.R."/>
            <person name="Ness R.W."/>
            <person name="Keightley P.D."/>
        </authorList>
    </citation>
    <scope>NUCLEOTIDE SEQUENCE</scope>
    <source>
        <strain evidence="2">SAG 7.73</strain>
    </source>
</reference>
<comment type="similarity">
    <text evidence="1">Belongs to the phospholipid scramblase family.</text>
</comment>
<evidence type="ECO:0000313" key="2">
    <source>
        <dbReference type="EMBL" id="KAG2442494.1"/>
    </source>
</evidence>
<dbReference type="PANTHER" id="PTHR23248">
    <property type="entry name" value="PHOSPHOLIPID SCRAMBLASE-RELATED"/>
    <property type="match status" value="1"/>
</dbReference>
<dbReference type="GO" id="GO:0017128">
    <property type="term" value="F:phospholipid scramblase activity"/>
    <property type="evidence" value="ECO:0007669"/>
    <property type="project" value="InterPro"/>
</dbReference>
<gene>
    <name evidence="2" type="ORF">HXX76_002580</name>
</gene>
<dbReference type="EMBL" id="JAEHOC010000004">
    <property type="protein sequence ID" value="KAG2442494.1"/>
    <property type="molecule type" value="Genomic_DNA"/>
</dbReference>
<dbReference type="InterPro" id="IPR005552">
    <property type="entry name" value="Scramblase"/>
</dbReference>
<protein>
    <recommendedName>
        <fullName evidence="4">Phospholipid scramblase</fullName>
    </recommendedName>
</protein>
<evidence type="ECO:0008006" key="4">
    <source>
        <dbReference type="Google" id="ProtNLM"/>
    </source>
</evidence>
<comment type="caution">
    <text evidence="2">The sequence shown here is derived from an EMBL/GenBank/DDBJ whole genome shotgun (WGS) entry which is preliminary data.</text>
</comment>
<name>A0A835TBQ7_CHLIN</name>
<accession>A0A835TBQ7</accession>
<proteinExistence type="inferred from homology"/>
<sequence length="319" mass="34807">MSNTDTGLSSSLPGAVRPEVAQHAAEVSHAGPVAESYEQQAPAIQMMAGNLEALDGVVIREVADMIMGAIGIPYEQANKYEVKQLPAGVKAATDFNQPNTWLPSKQEIQALPEVFFVSEESSACDRVCMTWIGCLNLRELKLHFYQNNAKTPLLVDRPCKVGGSCCCPLELTLTNNGQMVGMVVEDFDSYCGQWCAQTCACTYTQKVLVGSNRQSLVHKYSLVNSYCCCGRVNNCFGGTCCKPNFFIDVVSPDGKFINAVQMTYGSGGAEDCCRMGAQMNNYVMSFPPGSTHWERLMLLTGVLSVEYAYHSRKGDENSD</sequence>
<evidence type="ECO:0000313" key="3">
    <source>
        <dbReference type="Proteomes" id="UP000650467"/>
    </source>
</evidence>
<dbReference type="OrthoDB" id="444338at2759"/>
<dbReference type="PANTHER" id="PTHR23248:SF9">
    <property type="entry name" value="PHOSPHOLIPID SCRAMBLASE"/>
    <property type="match status" value="1"/>
</dbReference>
<organism evidence="2 3">
    <name type="scientific">Chlamydomonas incerta</name>
    <dbReference type="NCBI Taxonomy" id="51695"/>
    <lineage>
        <taxon>Eukaryota</taxon>
        <taxon>Viridiplantae</taxon>
        <taxon>Chlorophyta</taxon>
        <taxon>core chlorophytes</taxon>
        <taxon>Chlorophyceae</taxon>
        <taxon>CS clade</taxon>
        <taxon>Chlamydomonadales</taxon>
        <taxon>Chlamydomonadaceae</taxon>
        <taxon>Chlamydomonas</taxon>
    </lineage>
</organism>
<dbReference type="AlphaFoldDB" id="A0A835TBQ7"/>
<dbReference type="Proteomes" id="UP000650467">
    <property type="component" value="Unassembled WGS sequence"/>
</dbReference>